<dbReference type="InterPro" id="IPR001854">
    <property type="entry name" value="Ribosomal_uL29"/>
</dbReference>
<keyword evidence="2 5" id="KW-0689">Ribosomal protein</keyword>
<name>A0A1F7RVI6_9BACT</name>
<dbReference type="GO" id="GO:0003735">
    <property type="term" value="F:structural constituent of ribosome"/>
    <property type="evidence" value="ECO:0007669"/>
    <property type="project" value="InterPro"/>
</dbReference>
<dbReference type="HAMAP" id="MF_00374">
    <property type="entry name" value="Ribosomal_uL29"/>
    <property type="match status" value="1"/>
</dbReference>
<reference evidence="6 7" key="1">
    <citation type="journal article" date="2016" name="Nat. Commun.">
        <title>Thousands of microbial genomes shed light on interconnected biogeochemical processes in an aquifer system.</title>
        <authorList>
            <person name="Anantharaman K."/>
            <person name="Brown C.T."/>
            <person name="Hug L.A."/>
            <person name="Sharon I."/>
            <person name="Castelle C.J."/>
            <person name="Probst A.J."/>
            <person name="Thomas B.C."/>
            <person name="Singh A."/>
            <person name="Wilkins M.J."/>
            <person name="Karaoz U."/>
            <person name="Brodie E.L."/>
            <person name="Williams K.H."/>
            <person name="Hubbard S.S."/>
            <person name="Banfield J.F."/>
        </authorList>
    </citation>
    <scope>NUCLEOTIDE SEQUENCE [LARGE SCALE GENOMIC DNA]</scope>
</reference>
<comment type="similarity">
    <text evidence="1 5">Belongs to the universal ribosomal protein uL29 family.</text>
</comment>
<dbReference type="CDD" id="cd00427">
    <property type="entry name" value="Ribosomal_L29_HIP"/>
    <property type="match status" value="1"/>
</dbReference>
<evidence type="ECO:0000256" key="4">
    <source>
        <dbReference type="ARBA" id="ARBA00035204"/>
    </source>
</evidence>
<comment type="caution">
    <text evidence="6">The sequence shown here is derived from an EMBL/GenBank/DDBJ whole genome shotgun (WGS) entry which is preliminary data.</text>
</comment>
<dbReference type="GO" id="GO:0005840">
    <property type="term" value="C:ribosome"/>
    <property type="evidence" value="ECO:0007669"/>
    <property type="project" value="UniProtKB-KW"/>
</dbReference>
<evidence type="ECO:0000313" key="7">
    <source>
        <dbReference type="Proteomes" id="UP000178797"/>
    </source>
</evidence>
<dbReference type="Gene3D" id="1.10.287.310">
    <property type="match status" value="1"/>
</dbReference>
<keyword evidence="3 5" id="KW-0687">Ribonucleoprotein</keyword>
<evidence type="ECO:0000256" key="5">
    <source>
        <dbReference type="HAMAP-Rule" id="MF_00374"/>
    </source>
</evidence>
<dbReference type="FunFam" id="1.10.287.310:FF:000001">
    <property type="entry name" value="50S ribosomal protein L29"/>
    <property type="match status" value="1"/>
</dbReference>
<dbReference type="AlphaFoldDB" id="A0A1F7RVI6"/>
<evidence type="ECO:0000256" key="1">
    <source>
        <dbReference type="ARBA" id="ARBA00009254"/>
    </source>
</evidence>
<gene>
    <name evidence="5" type="primary">rpmC</name>
    <name evidence="6" type="ORF">A2W05_00510</name>
</gene>
<evidence type="ECO:0000256" key="2">
    <source>
        <dbReference type="ARBA" id="ARBA00022980"/>
    </source>
</evidence>
<organism evidence="6 7">
    <name type="scientific">Candidatus Schekmanbacteria bacterium RBG_16_38_10</name>
    <dbReference type="NCBI Taxonomy" id="1817879"/>
    <lineage>
        <taxon>Bacteria</taxon>
        <taxon>Candidatus Schekmaniibacteriota</taxon>
    </lineage>
</organism>
<accession>A0A1F7RVI6</accession>
<sequence length="64" mass="7494">MKATEIRELTLDEIKGKEKDFREEIFNLKFRLSSGQLEDQSKIKLAKRNLARVLTIMKEKQKAG</sequence>
<dbReference type="Proteomes" id="UP000178797">
    <property type="component" value="Unassembled WGS sequence"/>
</dbReference>
<dbReference type="SUPFAM" id="SSF46561">
    <property type="entry name" value="Ribosomal protein L29 (L29p)"/>
    <property type="match status" value="1"/>
</dbReference>
<dbReference type="GO" id="GO:1990904">
    <property type="term" value="C:ribonucleoprotein complex"/>
    <property type="evidence" value="ECO:0007669"/>
    <property type="project" value="UniProtKB-KW"/>
</dbReference>
<dbReference type="GO" id="GO:0006412">
    <property type="term" value="P:translation"/>
    <property type="evidence" value="ECO:0007669"/>
    <property type="project" value="UniProtKB-UniRule"/>
</dbReference>
<dbReference type="EMBL" id="MGDE01000155">
    <property type="protein sequence ID" value="OGL45024.1"/>
    <property type="molecule type" value="Genomic_DNA"/>
</dbReference>
<dbReference type="Pfam" id="PF00831">
    <property type="entry name" value="Ribosomal_L29"/>
    <property type="match status" value="1"/>
</dbReference>
<evidence type="ECO:0000256" key="3">
    <source>
        <dbReference type="ARBA" id="ARBA00023274"/>
    </source>
</evidence>
<protein>
    <recommendedName>
        <fullName evidence="4 5">Large ribosomal subunit protein uL29</fullName>
    </recommendedName>
</protein>
<evidence type="ECO:0000313" key="6">
    <source>
        <dbReference type="EMBL" id="OGL45024.1"/>
    </source>
</evidence>
<proteinExistence type="inferred from homology"/>
<dbReference type="NCBIfam" id="TIGR00012">
    <property type="entry name" value="L29"/>
    <property type="match status" value="1"/>
</dbReference>
<dbReference type="InterPro" id="IPR036049">
    <property type="entry name" value="Ribosomal_uL29_sf"/>
</dbReference>